<evidence type="ECO:0000313" key="1">
    <source>
        <dbReference type="EMBL" id="JAP16712.1"/>
    </source>
</evidence>
<dbReference type="EMBL" id="GEDG01023473">
    <property type="protein sequence ID" value="JAP16712.1"/>
    <property type="molecule type" value="Transcribed_RNA"/>
</dbReference>
<dbReference type="AlphaFoldDB" id="A0A0V0H922"/>
<proteinExistence type="predicted"/>
<protein>
    <submittedName>
        <fullName evidence="1">Putative ovule protein</fullName>
    </submittedName>
</protein>
<organism evidence="1">
    <name type="scientific">Solanum chacoense</name>
    <name type="common">Chaco potato</name>
    <dbReference type="NCBI Taxonomy" id="4108"/>
    <lineage>
        <taxon>Eukaryota</taxon>
        <taxon>Viridiplantae</taxon>
        <taxon>Streptophyta</taxon>
        <taxon>Embryophyta</taxon>
        <taxon>Tracheophyta</taxon>
        <taxon>Spermatophyta</taxon>
        <taxon>Magnoliopsida</taxon>
        <taxon>eudicotyledons</taxon>
        <taxon>Gunneridae</taxon>
        <taxon>Pentapetalae</taxon>
        <taxon>asterids</taxon>
        <taxon>lamiids</taxon>
        <taxon>Solanales</taxon>
        <taxon>Solanaceae</taxon>
        <taxon>Solanoideae</taxon>
        <taxon>Solaneae</taxon>
        <taxon>Solanum</taxon>
    </lineage>
</organism>
<name>A0A0V0H922_SOLCH</name>
<accession>A0A0V0H922</accession>
<reference evidence="1" key="1">
    <citation type="submission" date="2015-12" db="EMBL/GenBank/DDBJ databases">
        <title>Gene expression during late stages of embryo sac development: a critical building block for successful pollen-pistil interactions.</title>
        <authorList>
            <person name="Liu Y."/>
            <person name="Joly V."/>
            <person name="Sabar M."/>
            <person name="Matton D.P."/>
        </authorList>
    </citation>
    <scope>NUCLEOTIDE SEQUENCE</scope>
</reference>
<sequence length="76" mass="8763">MSTEDYTIIMLLPRVVFGVYPSRVVAEFIYGEKNLMALNLQTYEDYQFPNGFGILLEVRVHIVSKLCVSNRSNVLF</sequence>